<proteinExistence type="predicted"/>
<organism evidence="4 5">
    <name type="scientific">Amycolatopsis acididurans</name>
    <dbReference type="NCBI Taxonomy" id="2724524"/>
    <lineage>
        <taxon>Bacteria</taxon>
        <taxon>Bacillati</taxon>
        <taxon>Actinomycetota</taxon>
        <taxon>Actinomycetes</taxon>
        <taxon>Pseudonocardiales</taxon>
        <taxon>Pseudonocardiaceae</taxon>
        <taxon>Amycolatopsis</taxon>
    </lineage>
</organism>
<dbReference type="EMBL" id="JAAXLS010000004">
    <property type="protein sequence ID" value="NKQ53001.1"/>
    <property type="molecule type" value="Genomic_DNA"/>
</dbReference>
<gene>
    <name evidence="4" type="ORF">HFP15_08920</name>
</gene>
<name>A0ABX1IZS3_9PSEU</name>
<dbReference type="Pfam" id="PF00293">
    <property type="entry name" value="NUDIX"/>
    <property type="match status" value="1"/>
</dbReference>
<keyword evidence="2" id="KW-0378">Hydrolase</keyword>
<dbReference type="Gene3D" id="3.90.79.10">
    <property type="entry name" value="Nucleoside Triphosphate Pyrophosphohydrolase"/>
    <property type="match status" value="1"/>
</dbReference>
<accession>A0ABX1IZS3</accession>
<evidence type="ECO:0000259" key="3">
    <source>
        <dbReference type="PROSITE" id="PS51462"/>
    </source>
</evidence>
<dbReference type="InterPro" id="IPR000086">
    <property type="entry name" value="NUDIX_hydrolase_dom"/>
</dbReference>
<evidence type="ECO:0000256" key="2">
    <source>
        <dbReference type="ARBA" id="ARBA00022801"/>
    </source>
</evidence>
<dbReference type="InterPro" id="IPR015797">
    <property type="entry name" value="NUDIX_hydrolase-like_dom_sf"/>
</dbReference>
<sequence length="292" mass="31954">MNSFQREDGDGFVVCLGGHRHWGRFGAAGLLLTDPERGVLLQRRAWWTHHGSTWALPGGALRSGETPWQAATREAEEETAIPAHAVRPIASSVVDHGNWSYTTVLATVRHTVSERVTNAESEELRWVAPEQVVDFPLHKDFAKAWPELHDQLGRELVLVVDGANVVGTRPDGWWRDRAGAAAGLRDRLAGLVRAGVPGEEFDMDGAWSWWPRVVLVVEGQARHVEPTEQVEVVSAPRDGDSAIVEAVRALRADRPDDHVAVVTADRALRGRVTTEGASILGPATLLNRLDAV</sequence>
<dbReference type="PANTHER" id="PTHR43046:SF2">
    <property type="entry name" value="8-OXO-DGTP DIPHOSPHATASE-RELATED"/>
    <property type="match status" value="1"/>
</dbReference>
<dbReference type="SUPFAM" id="SSF55811">
    <property type="entry name" value="Nudix"/>
    <property type="match status" value="1"/>
</dbReference>
<evidence type="ECO:0000313" key="5">
    <source>
        <dbReference type="Proteomes" id="UP000715441"/>
    </source>
</evidence>
<dbReference type="PANTHER" id="PTHR43046">
    <property type="entry name" value="GDP-MANNOSE MANNOSYL HYDROLASE"/>
    <property type="match status" value="1"/>
</dbReference>
<protein>
    <submittedName>
        <fullName evidence="4">NUDIX domain-containing protein</fullName>
    </submittedName>
</protein>
<evidence type="ECO:0000313" key="4">
    <source>
        <dbReference type="EMBL" id="NKQ53001.1"/>
    </source>
</evidence>
<comment type="cofactor">
    <cofactor evidence="1">
        <name>Mg(2+)</name>
        <dbReference type="ChEBI" id="CHEBI:18420"/>
    </cofactor>
</comment>
<dbReference type="CDD" id="cd18877">
    <property type="entry name" value="NUDIX_Hydrolase"/>
    <property type="match status" value="1"/>
</dbReference>
<evidence type="ECO:0000256" key="1">
    <source>
        <dbReference type="ARBA" id="ARBA00001946"/>
    </source>
</evidence>
<keyword evidence="5" id="KW-1185">Reference proteome</keyword>
<dbReference type="PROSITE" id="PS51462">
    <property type="entry name" value="NUDIX"/>
    <property type="match status" value="1"/>
</dbReference>
<comment type="caution">
    <text evidence="4">The sequence shown here is derived from an EMBL/GenBank/DDBJ whole genome shotgun (WGS) entry which is preliminary data.</text>
</comment>
<reference evidence="4 5" key="1">
    <citation type="submission" date="2020-04" db="EMBL/GenBank/DDBJ databases">
        <title>Novel species.</title>
        <authorList>
            <person name="Teo W.F.A."/>
            <person name="Lipun K."/>
            <person name="Srisuk N."/>
            <person name="Duangmal K."/>
        </authorList>
    </citation>
    <scope>NUCLEOTIDE SEQUENCE [LARGE SCALE GENOMIC DNA]</scope>
    <source>
        <strain evidence="4 5">K13G38</strain>
    </source>
</reference>
<feature type="domain" description="Nudix hydrolase" evidence="3">
    <location>
        <begin position="23"/>
        <end position="149"/>
    </location>
</feature>
<dbReference type="Proteomes" id="UP000715441">
    <property type="component" value="Unassembled WGS sequence"/>
</dbReference>